<dbReference type="InterPro" id="IPR029069">
    <property type="entry name" value="HotDog_dom_sf"/>
</dbReference>
<organism evidence="3 4">
    <name type="scientific">Coprinopsis marcescibilis</name>
    <name type="common">Agaric fungus</name>
    <name type="synonym">Psathyrella marcescibilis</name>
    <dbReference type="NCBI Taxonomy" id="230819"/>
    <lineage>
        <taxon>Eukaryota</taxon>
        <taxon>Fungi</taxon>
        <taxon>Dikarya</taxon>
        <taxon>Basidiomycota</taxon>
        <taxon>Agaricomycotina</taxon>
        <taxon>Agaricomycetes</taxon>
        <taxon>Agaricomycetidae</taxon>
        <taxon>Agaricales</taxon>
        <taxon>Agaricineae</taxon>
        <taxon>Psathyrellaceae</taxon>
        <taxon>Coprinopsis</taxon>
    </lineage>
</organism>
<dbReference type="OrthoDB" id="265761at2759"/>
<evidence type="ECO:0000313" key="4">
    <source>
        <dbReference type="Proteomes" id="UP000307440"/>
    </source>
</evidence>
<evidence type="ECO:0000256" key="2">
    <source>
        <dbReference type="SAM" id="MobiDB-lite"/>
    </source>
</evidence>
<dbReference type="PANTHER" id="PTHR12475:SF4">
    <property type="entry name" value="PROTEIN THEM6"/>
    <property type="match status" value="1"/>
</dbReference>
<evidence type="ECO:0000256" key="1">
    <source>
        <dbReference type="ARBA" id="ARBA00038476"/>
    </source>
</evidence>
<dbReference type="PANTHER" id="PTHR12475">
    <property type="match status" value="1"/>
</dbReference>
<reference evidence="3 4" key="1">
    <citation type="journal article" date="2019" name="Nat. Ecol. Evol.">
        <title>Megaphylogeny resolves global patterns of mushroom evolution.</title>
        <authorList>
            <person name="Varga T."/>
            <person name="Krizsan K."/>
            <person name="Foldi C."/>
            <person name="Dima B."/>
            <person name="Sanchez-Garcia M."/>
            <person name="Sanchez-Ramirez S."/>
            <person name="Szollosi G.J."/>
            <person name="Szarkandi J.G."/>
            <person name="Papp V."/>
            <person name="Albert L."/>
            <person name="Andreopoulos W."/>
            <person name="Angelini C."/>
            <person name="Antonin V."/>
            <person name="Barry K.W."/>
            <person name="Bougher N.L."/>
            <person name="Buchanan P."/>
            <person name="Buyck B."/>
            <person name="Bense V."/>
            <person name="Catcheside P."/>
            <person name="Chovatia M."/>
            <person name="Cooper J."/>
            <person name="Damon W."/>
            <person name="Desjardin D."/>
            <person name="Finy P."/>
            <person name="Geml J."/>
            <person name="Haridas S."/>
            <person name="Hughes K."/>
            <person name="Justo A."/>
            <person name="Karasinski D."/>
            <person name="Kautmanova I."/>
            <person name="Kiss B."/>
            <person name="Kocsube S."/>
            <person name="Kotiranta H."/>
            <person name="LaButti K.M."/>
            <person name="Lechner B.E."/>
            <person name="Liimatainen K."/>
            <person name="Lipzen A."/>
            <person name="Lukacs Z."/>
            <person name="Mihaltcheva S."/>
            <person name="Morgado L.N."/>
            <person name="Niskanen T."/>
            <person name="Noordeloos M.E."/>
            <person name="Ohm R.A."/>
            <person name="Ortiz-Santana B."/>
            <person name="Ovrebo C."/>
            <person name="Racz N."/>
            <person name="Riley R."/>
            <person name="Savchenko A."/>
            <person name="Shiryaev A."/>
            <person name="Soop K."/>
            <person name="Spirin V."/>
            <person name="Szebenyi C."/>
            <person name="Tomsovsky M."/>
            <person name="Tulloss R.E."/>
            <person name="Uehling J."/>
            <person name="Grigoriev I.V."/>
            <person name="Vagvolgyi C."/>
            <person name="Papp T."/>
            <person name="Martin F.M."/>
            <person name="Miettinen O."/>
            <person name="Hibbett D.S."/>
            <person name="Nagy L.G."/>
        </authorList>
    </citation>
    <scope>NUCLEOTIDE SEQUENCE [LARGE SCALE GENOMIC DNA]</scope>
    <source>
        <strain evidence="3 4">CBS 121175</strain>
    </source>
</reference>
<proteinExistence type="inferred from homology"/>
<dbReference type="EMBL" id="ML210205">
    <property type="protein sequence ID" value="TFK24135.1"/>
    <property type="molecule type" value="Genomic_DNA"/>
</dbReference>
<feature type="region of interest" description="Disordered" evidence="2">
    <location>
        <begin position="123"/>
        <end position="146"/>
    </location>
</feature>
<comment type="similarity">
    <text evidence="1">Belongs to the lcsJ thioesterase family.</text>
</comment>
<dbReference type="Gene3D" id="3.10.129.10">
    <property type="entry name" value="Hotdog Thioesterase"/>
    <property type="match status" value="1"/>
</dbReference>
<dbReference type="AlphaFoldDB" id="A0A5C3KVA0"/>
<accession>A0A5C3KVA0</accession>
<evidence type="ECO:0000313" key="3">
    <source>
        <dbReference type="EMBL" id="TFK24135.1"/>
    </source>
</evidence>
<gene>
    <name evidence="3" type="ORF">FA15DRAFT_431163</name>
</gene>
<keyword evidence="4" id="KW-1185">Reference proteome</keyword>
<sequence>MTKHRKIELEEQWLDTIPNVGQNPFEFKNVYRTTATLDECDWNMHLSNSSYAKILDSSRFETAVQLWPLFFRSGGTLALGATHFQFIREIPPLTNFEIRTYVGTWDKKWLYLVSKYVSKPKRRVPDKAKPLSPPDSTTGTPPPTRSILTESDGAIVHTIAIAHLCFKANRITVPPAFVLATNGFSTFPYTSPTPYSARNPPPHWQKVKNIASLKHGGSMRKFFKFMREGWKEVPEKERWWETALGGEVETRRVLALAELEPLQKGLDAALHVG</sequence>
<dbReference type="InterPro" id="IPR051490">
    <property type="entry name" value="THEM6_lcsJ_thioesterase"/>
</dbReference>
<dbReference type="Pfam" id="PF13279">
    <property type="entry name" value="4HBT_2"/>
    <property type="match status" value="1"/>
</dbReference>
<protein>
    <recommendedName>
        <fullName evidence="5">Thioesterase/thiol ester dehydrase-isomerase</fullName>
    </recommendedName>
</protein>
<dbReference type="SUPFAM" id="SSF54637">
    <property type="entry name" value="Thioesterase/thiol ester dehydrase-isomerase"/>
    <property type="match status" value="1"/>
</dbReference>
<evidence type="ECO:0008006" key="5">
    <source>
        <dbReference type="Google" id="ProtNLM"/>
    </source>
</evidence>
<dbReference type="Proteomes" id="UP000307440">
    <property type="component" value="Unassembled WGS sequence"/>
</dbReference>
<name>A0A5C3KVA0_COPMA</name>